<evidence type="ECO:0000259" key="3">
    <source>
        <dbReference type="Pfam" id="PF07699"/>
    </source>
</evidence>
<name>A0A9W7DZB1_9STRA</name>
<comment type="caution">
    <text evidence="4">The sequence shown here is derived from an EMBL/GenBank/DDBJ whole genome shotgun (WGS) entry which is preliminary data.</text>
</comment>
<proteinExistence type="predicted"/>
<evidence type="ECO:0000256" key="2">
    <source>
        <dbReference type="SAM" id="SignalP"/>
    </source>
</evidence>
<accession>A0A9W7DZB1</accession>
<feature type="signal peptide" evidence="2">
    <location>
        <begin position="1"/>
        <end position="22"/>
    </location>
</feature>
<feature type="region of interest" description="Disordered" evidence="1">
    <location>
        <begin position="68"/>
        <end position="91"/>
    </location>
</feature>
<dbReference type="OrthoDB" id="439917at2759"/>
<sequence>MVGPAFAIFLLLFSCFVQLASAETCVAGRYCSSEDWWGVNQCSDCPAGFYCLGQDDEWGLNCWGSSNERNSDNNAPKEPCPKGRFSNEPSQPSCTICSSGKYQSSTGGTLCTGVCSAGKFLSDEGYKETNHDEETDCKSCGTGKYQSDEGSAACTLCPPNTHSTSVGAVKPDVCLACDGETASIAGSTECYDKPLPLYVNGMCDEQSSYNGNYEVIEVTALGRYYFKKQGEQRYIYWDPSCDGPYAGLNMWIFDIEKPSTTAERDLDAGKYLISSTVSVEEEACSPCADGLMSWPGSTFCVPRTHTWDFRDCVSSEEVGDSSEDR</sequence>
<dbReference type="PANTHER" id="PTHR46967:SF2">
    <property type="entry name" value="SUSHI, VON WILLEBRAND FACTOR TYPE A, EGF AND PENTRAXIN DOMAIN-CONTAINING PROTEIN 1-LIKE"/>
    <property type="match status" value="1"/>
</dbReference>
<dbReference type="Gene3D" id="2.10.50.10">
    <property type="entry name" value="Tumor Necrosis Factor Receptor, subunit A, domain 2"/>
    <property type="match status" value="2"/>
</dbReference>
<dbReference type="InterPro" id="IPR009030">
    <property type="entry name" value="Growth_fac_rcpt_cys_sf"/>
</dbReference>
<keyword evidence="5" id="KW-1185">Reference proteome</keyword>
<feature type="chain" id="PRO_5040937364" description="Tyrosine-protein kinase ephrin type A/B receptor-like domain-containing protein" evidence="2">
    <location>
        <begin position="23"/>
        <end position="325"/>
    </location>
</feature>
<dbReference type="EMBL" id="BRXW01000514">
    <property type="protein sequence ID" value="GMH62134.1"/>
    <property type="molecule type" value="Genomic_DNA"/>
</dbReference>
<gene>
    <name evidence="4" type="ORF">TrLO_g3234</name>
</gene>
<dbReference type="InterPro" id="IPR011641">
    <property type="entry name" value="Tyr-kin_ephrin_A/B_rcpt-like"/>
</dbReference>
<dbReference type="SUPFAM" id="SSF57184">
    <property type="entry name" value="Growth factor receptor domain"/>
    <property type="match status" value="1"/>
</dbReference>
<organism evidence="4 5">
    <name type="scientific">Triparma laevis f. longispina</name>
    <dbReference type="NCBI Taxonomy" id="1714387"/>
    <lineage>
        <taxon>Eukaryota</taxon>
        <taxon>Sar</taxon>
        <taxon>Stramenopiles</taxon>
        <taxon>Ochrophyta</taxon>
        <taxon>Bolidophyceae</taxon>
        <taxon>Parmales</taxon>
        <taxon>Triparmaceae</taxon>
        <taxon>Triparma</taxon>
    </lineage>
</organism>
<reference evidence="5" key="1">
    <citation type="journal article" date="2023" name="Commun. Biol.">
        <title>Genome analysis of Parmales, the sister group of diatoms, reveals the evolutionary specialization of diatoms from phago-mixotrophs to photoautotrophs.</title>
        <authorList>
            <person name="Ban H."/>
            <person name="Sato S."/>
            <person name="Yoshikawa S."/>
            <person name="Yamada K."/>
            <person name="Nakamura Y."/>
            <person name="Ichinomiya M."/>
            <person name="Sato N."/>
            <person name="Blanc-Mathieu R."/>
            <person name="Endo H."/>
            <person name="Kuwata A."/>
            <person name="Ogata H."/>
        </authorList>
    </citation>
    <scope>NUCLEOTIDE SEQUENCE [LARGE SCALE GENOMIC DNA]</scope>
    <source>
        <strain evidence="5">NIES 3700</strain>
    </source>
</reference>
<evidence type="ECO:0000313" key="5">
    <source>
        <dbReference type="Proteomes" id="UP001165122"/>
    </source>
</evidence>
<dbReference type="AlphaFoldDB" id="A0A9W7DZB1"/>
<dbReference type="Proteomes" id="UP001165122">
    <property type="component" value="Unassembled WGS sequence"/>
</dbReference>
<evidence type="ECO:0000313" key="4">
    <source>
        <dbReference type="EMBL" id="GMH62134.1"/>
    </source>
</evidence>
<feature type="domain" description="Tyrosine-protein kinase ephrin type A/B receptor-like" evidence="3">
    <location>
        <begin position="132"/>
        <end position="174"/>
    </location>
</feature>
<dbReference type="SMART" id="SM01411">
    <property type="entry name" value="Ephrin_rec_like"/>
    <property type="match status" value="3"/>
</dbReference>
<dbReference type="Pfam" id="PF07699">
    <property type="entry name" value="Ephrin_rec_like"/>
    <property type="match status" value="1"/>
</dbReference>
<keyword evidence="2" id="KW-0732">Signal</keyword>
<evidence type="ECO:0000256" key="1">
    <source>
        <dbReference type="SAM" id="MobiDB-lite"/>
    </source>
</evidence>
<protein>
    <recommendedName>
        <fullName evidence="3">Tyrosine-protein kinase ephrin type A/B receptor-like domain-containing protein</fullName>
    </recommendedName>
</protein>
<dbReference type="PANTHER" id="PTHR46967">
    <property type="entry name" value="INSULIN-LIKE GROWTH FACTOR BINDING PROTEIN,N-TERMINAL"/>
    <property type="match status" value="1"/>
</dbReference>